<feature type="region of interest" description="Disordered" evidence="1">
    <location>
        <begin position="157"/>
        <end position="190"/>
    </location>
</feature>
<dbReference type="InterPro" id="IPR027417">
    <property type="entry name" value="P-loop_NTPase"/>
</dbReference>
<dbReference type="RefSeq" id="XP_066703560.1">
    <property type="nucleotide sequence ID" value="XM_066840933.1"/>
</dbReference>
<feature type="compositionally biased region" description="Basic and acidic residues" evidence="1">
    <location>
        <begin position="955"/>
        <end position="965"/>
    </location>
</feature>
<dbReference type="GeneID" id="92073995"/>
<dbReference type="InterPro" id="IPR045063">
    <property type="entry name" value="Dynamin_N"/>
</dbReference>
<dbReference type="Proteomes" id="UP001391051">
    <property type="component" value="Unassembled WGS sequence"/>
</dbReference>
<protein>
    <submittedName>
        <fullName evidence="4">Uncharacterized protein</fullName>
    </submittedName>
</protein>
<feature type="region of interest" description="Disordered" evidence="1">
    <location>
        <begin position="1"/>
        <end position="120"/>
    </location>
</feature>
<feature type="compositionally biased region" description="Polar residues" evidence="1">
    <location>
        <begin position="73"/>
        <end position="84"/>
    </location>
</feature>
<gene>
    <name evidence="4" type="ORF">PG986_004711</name>
</gene>
<feature type="compositionally biased region" description="Basic and acidic residues" evidence="1">
    <location>
        <begin position="40"/>
        <end position="50"/>
    </location>
</feature>
<feature type="compositionally biased region" description="Low complexity" evidence="1">
    <location>
        <begin position="85"/>
        <end position="97"/>
    </location>
</feature>
<feature type="domain" description="DUF7605" evidence="3">
    <location>
        <begin position="737"/>
        <end position="881"/>
    </location>
</feature>
<evidence type="ECO:0000313" key="4">
    <source>
        <dbReference type="EMBL" id="KAK7959857.1"/>
    </source>
</evidence>
<reference evidence="4 5" key="1">
    <citation type="submission" date="2023-01" db="EMBL/GenBank/DDBJ databases">
        <title>Analysis of 21 Apiospora genomes using comparative genomics revels a genus with tremendous synthesis potential of carbohydrate active enzymes and secondary metabolites.</title>
        <authorList>
            <person name="Sorensen T."/>
        </authorList>
    </citation>
    <scope>NUCLEOTIDE SEQUENCE [LARGE SCALE GENOMIC DNA]</scope>
    <source>
        <strain evidence="4 5">CBS 24483</strain>
    </source>
</reference>
<feature type="compositionally biased region" description="Polar residues" evidence="1">
    <location>
        <begin position="1"/>
        <end position="39"/>
    </location>
</feature>
<dbReference type="Pfam" id="PF24564">
    <property type="entry name" value="DUF7605"/>
    <property type="match status" value="1"/>
</dbReference>
<evidence type="ECO:0000259" key="2">
    <source>
        <dbReference type="Pfam" id="PF00350"/>
    </source>
</evidence>
<organism evidence="4 5">
    <name type="scientific">Apiospora aurea</name>
    <dbReference type="NCBI Taxonomy" id="335848"/>
    <lineage>
        <taxon>Eukaryota</taxon>
        <taxon>Fungi</taxon>
        <taxon>Dikarya</taxon>
        <taxon>Ascomycota</taxon>
        <taxon>Pezizomycotina</taxon>
        <taxon>Sordariomycetes</taxon>
        <taxon>Xylariomycetidae</taxon>
        <taxon>Amphisphaeriales</taxon>
        <taxon>Apiosporaceae</taxon>
        <taxon>Apiospora</taxon>
    </lineage>
</organism>
<evidence type="ECO:0000256" key="1">
    <source>
        <dbReference type="SAM" id="MobiDB-lite"/>
    </source>
</evidence>
<dbReference type="Gene3D" id="3.40.50.300">
    <property type="entry name" value="P-loop containing nucleotide triphosphate hydrolases"/>
    <property type="match status" value="1"/>
</dbReference>
<feature type="domain" description="Dynamin N-terminal" evidence="2">
    <location>
        <begin position="265"/>
        <end position="516"/>
    </location>
</feature>
<feature type="region of interest" description="Disordered" evidence="1">
    <location>
        <begin position="1006"/>
        <end position="1047"/>
    </location>
</feature>
<feature type="compositionally biased region" description="Basic and acidic residues" evidence="1">
    <location>
        <begin position="1014"/>
        <end position="1025"/>
    </location>
</feature>
<dbReference type="PANTHER" id="PTHR36681:SF3">
    <property type="entry name" value="NUCLEAR GTPASE, GERMINAL CENTER-ASSOCIATED, TANDEM DUPLICATE 3"/>
    <property type="match status" value="1"/>
</dbReference>
<dbReference type="PANTHER" id="PTHR36681">
    <property type="entry name" value="NUCLEAR GTPASE, GERMINAL CENTER-ASSOCIATED, TANDEM DUPLICATE 3"/>
    <property type="match status" value="1"/>
</dbReference>
<keyword evidence="5" id="KW-1185">Reference proteome</keyword>
<name>A0ABR1QND6_9PEZI</name>
<dbReference type="InterPro" id="IPR056024">
    <property type="entry name" value="DUF7605"/>
</dbReference>
<comment type="caution">
    <text evidence="4">The sequence shown here is derived from an EMBL/GenBank/DDBJ whole genome shotgun (WGS) entry which is preliminary data.</text>
</comment>
<proteinExistence type="predicted"/>
<sequence>MTQLDTSSYSFTFTAPRQGASESSDGILTPRSGSTLPTSTEDRDAREPHGRPRIFSGDVLPSIEPIPHDAPRSLSSGTTSTHARTPSLSLTPPASSGGSQGRARVSPGPRDALTSGNDADLGSIDVRLQDLSIARPTANSMGMSELADALNHISNGASSRSARLLTPEAQQSTPGTPLPRSGRRRRSSSKINVEIYDVRDEKAPNDRFNEPTFQSAFRDARRLMSDLEDTLASSSLHIDPDSTMKRLHQEAKTLSTFHCPPSRTVGFVGDSGVGKSSLLNSLLDCRGLARASNGGAACTCVATEYHFHDRDDFIVEVHRFTRDEVEDQLARLLQAYRNFHLNELTLVGEEREHYEEMAKVAQHTFEVMFRDHFRNGFRLTRTTDTEGLEMLYGWLSEVSPSFEDASHTTHNIEDCSNLVARLTSEQVQADGPAEWPFIRKINVYLNAQILSKGLILVDLPGLRDLNAARRHITERYMIECNEIFAVCIEGRAITDEGVMNVIELAKKAKLSNVGIICTRSDDIKSEEAIRDWKGEKARTIKQKSDAAEIARLSIRDIEKEQQEYDVSDEELSDGEKDEQLRLGRELRKAKAEYTDRQYELKHYLMTCRNEITKSKLRNNYQDRVPNHQLKVFCVSNTEYWDNRNEPKAEALRHLQLSGILSVREHCMEMVSESQRRMAEHYMKHSIPALVHDVDLWVQSGLGTMTAERKQNIRDALNTLEGRLKRARDGGQLRLVRSVGSHDWNEEAIAAMVGDLTPRWSQLCDSVEQSHERLITQVEELMTWATEYLDTELGDSSPSILALRQAIEARQCLLERDMDTVCEESLKSMDALRVDALSGIRSSFMGQSMEAAYRSCIAECGRGSDSRRKANVNRVVRRDTLFKDLLSQFKGSFAQIADKLQEDLQNTISLHLESVKSTLDMVRSENVALESERDPDFRARVQQQVELANIEIKRPRPPACHERLSHDSPPYVSRLSSRPPFKPSAGTPSVRIGETGQVTALRSIPDFPPSFYRRARQERDRRDDPLWKFIAPEASGGSGIEADDKAGG</sequence>
<dbReference type="SUPFAM" id="SSF52540">
    <property type="entry name" value="P-loop containing nucleoside triphosphate hydrolases"/>
    <property type="match status" value="1"/>
</dbReference>
<accession>A0ABR1QND6</accession>
<dbReference type="EMBL" id="JAQQWE010000003">
    <property type="protein sequence ID" value="KAK7959857.1"/>
    <property type="molecule type" value="Genomic_DNA"/>
</dbReference>
<evidence type="ECO:0000313" key="5">
    <source>
        <dbReference type="Proteomes" id="UP001391051"/>
    </source>
</evidence>
<evidence type="ECO:0000259" key="3">
    <source>
        <dbReference type="Pfam" id="PF24564"/>
    </source>
</evidence>
<dbReference type="Pfam" id="PF00350">
    <property type="entry name" value="Dynamin_N"/>
    <property type="match status" value="1"/>
</dbReference>
<feature type="region of interest" description="Disordered" evidence="1">
    <location>
        <begin position="955"/>
        <end position="990"/>
    </location>
</feature>